<dbReference type="PANTHER" id="PTHR46444">
    <property type="entry name" value="DCD (DEVELOPMENT AND CELL DEATH) DOMAIN PROTEIN-RELATED"/>
    <property type="match status" value="1"/>
</dbReference>
<dbReference type="EMBL" id="CAUOFW020006724">
    <property type="protein sequence ID" value="CAK9175922.1"/>
    <property type="molecule type" value="Genomic_DNA"/>
</dbReference>
<dbReference type="InterPro" id="IPR013989">
    <property type="entry name" value="Dev_and_cell_death_domain"/>
</dbReference>
<dbReference type="PANTHER" id="PTHR46444:SF3">
    <property type="entry name" value="DCD (DEVELOPMENT AND CELL DEATH) DOMAIN PROTEIN"/>
    <property type="match status" value="1"/>
</dbReference>
<organism evidence="4 5">
    <name type="scientific">Ilex paraguariensis</name>
    <name type="common">yerba mate</name>
    <dbReference type="NCBI Taxonomy" id="185542"/>
    <lineage>
        <taxon>Eukaryota</taxon>
        <taxon>Viridiplantae</taxon>
        <taxon>Streptophyta</taxon>
        <taxon>Embryophyta</taxon>
        <taxon>Tracheophyta</taxon>
        <taxon>Spermatophyta</taxon>
        <taxon>Magnoliopsida</taxon>
        <taxon>eudicotyledons</taxon>
        <taxon>Gunneridae</taxon>
        <taxon>Pentapetalae</taxon>
        <taxon>asterids</taxon>
        <taxon>campanulids</taxon>
        <taxon>Aquifoliales</taxon>
        <taxon>Aquifoliaceae</taxon>
        <taxon>Ilex</taxon>
    </lineage>
</organism>
<dbReference type="SMART" id="SM00767">
    <property type="entry name" value="DCD"/>
    <property type="match status" value="1"/>
</dbReference>
<feature type="region of interest" description="Disordered" evidence="1">
    <location>
        <begin position="340"/>
        <end position="370"/>
    </location>
</feature>
<dbReference type="Proteomes" id="UP001642360">
    <property type="component" value="Unassembled WGS sequence"/>
</dbReference>
<dbReference type="PROSITE" id="PS51222">
    <property type="entry name" value="DCD"/>
    <property type="match status" value="1"/>
</dbReference>
<accession>A0ABC8U2E1</accession>
<feature type="compositionally biased region" description="Polar residues" evidence="1">
    <location>
        <begin position="63"/>
        <end position="73"/>
    </location>
</feature>
<feature type="compositionally biased region" description="Basic and acidic residues" evidence="1">
    <location>
        <begin position="22"/>
        <end position="35"/>
    </location>
</feature>
<evidence type="ECO:0000256" key="1">
    <source>
        <dbReference type="SAM" id="MobiDB-lite"/>
    </source>
</evidence>
<feature type="compositionally biased region" description="Basic residues" evidence="1">
    <location>
        <begin position="87"/>
        <end position="96"/>
    </location>
</feature>
<protein>
    <recommendedName>
        <fullName evidence="2">DCD domain-containing protein</fullName>
    </recommendedName>
</protein>
<comment type="caution">
    <text evidence="4">The sequence shown here is derived from an EMBL/GenBank/DDBJ whole genome shotgun (WGS) entry which is preliminary data.</text>
</comment>
<feature type="compositionally biased region" description="Basic and acidic residues" evidence="1">
    <location>
        <begin position="340"/>
        <end position="353"/>
    </location>
</feature>
<reference evidence="4 5" key="1">
    <citation type="submission" date="2024-02" db="EMBL/GenBank/DDBJ databases">
        <authorList>
            <person name="Vignale AGUSTIN F."/>
            <person name="Sosa J E."/>
            <person name="Modenutti C."/>
        </authorList>
    </citation>
    <scope>NUCLEOTIDE SEQUENCE [LARGE SCALE GENOMIC DNA]</scope>
</reference>
<proteinExistence type="predicted"/>
<dbReference type="AlphaFoldDB" id="A0ABC8U2E1"/>
<sequence>MASGKQTPAQRKEAKSTSQVPRKKDEKESVKRGEQGEQANKKNSAAGKTIVSGKNKRKIGIASDSTLELTNSGKKMPTSLKPEPKILKKSSKQKPTKLKEAKGTPKVAGKKNEKKVIKGGKQETEKSQRDGESNLNSTNGNKGKELINEKHEEATKRDQNAEKNLGGLILMCNAKTKSDCFHYHVMGVTANKQELVMSIKPGLKLFLFDFDLKLLYGIYKASSAGGWKLEPAAFGGAFPVQVRFTVHKDCLPLPESVFKKAIKESYDDRTKKFKTELTAHQVKKLTLLFQAAPWLNSNAQSSGQESLSAPIIHPPAAATIPGEDACRGQSHRDHYSNKEAARNLMPSDRDRKQFSKHPVSPNDVASPDPLFLSEKDYRTYGLRGERHLLTAAATPMGTGLDPQRTDQEREQLLKNSAPILGDAALIQQDAVHLDPLFLSEKDYRTFGLQGRQKLPAFVSPTIEVYDPYHYSTNQLVDQYLSLPRTVVAPSESYSLTGRETYINGSSYVESETRNYPGRMVPDGGERSYSTYASHALSDYNQNYHQQLRGASEFPSTSVSSRYSFAGPPASYL</sequence>
<dbReference type="EMBL" id="CAUOFW020006724">
    <property type="protein sequence ID" value="CAK9175887.1"/>
    <property type="molecule type" value="Genomic_DNA"/>
</dbReference>
<gene>
    <name evidence="3" type="ORF">ILEXP_LOCUS45714</name>
    <name evidence="4" type="ORF">ILEXP_LOCUS45750</name>
</gene>
<keyword evidence="5" id="KW-1185">Reference proteome</keyword>
<feature type="compositionally biased region" description="Basic and acidic residues" evidence="1">
    <location>
        <begin position="110"/>
        <end position="132"/>
    </location>
</feature>
<evidence type="ECO:0000313" key="5">
    <source>
        <dbReference type="Proteomes" id="UP001642360"/>
    </source>
</evidence>
<feature type="region of interest" description="Disordered" evidence="1">
    <location>
        <begin position="1"/>
        <end position="145"/>
    </location>
</feature>
<feature type="domain" description="DCD" evidence="2">
    <location>
        <begin position="163"/>
        <end position="291"/>
    </location>
</feature>
<evidence type="ECO:0000259" key="2">
    <source>
        <dbReference type="PROSITE" id="PS51222"/>
    </source>
</evidence>
<evidence type="ECO:0000313" key="4">
    <source>
        <dbReference type="EMBL" id="CAK9175922.1"/>
    </source>
</evidence>
<name>A0ABC8U2E1_9AQUA</name>
<evidence type="ECO:0000313" key="3">
    <source>
        <dbReference type="EMBL" id="CAK9175887.1"/>
    </source>
</evidence>
<dbReference type="Pfam" id="PF10539">
    <property type="entry name" value="Dev_Cell_Death"/>
    <property type="match status" value="1"/>
</dbReference>